<comment type="similarity">
    <text evidence="2 7">Belongs to the cytochrome P450 family.</text>
</comment>
<dbReference type="InterPro" id="IPR002403">
    <property type="entry name" value="Cyt_P450_E_grp-IV"/>
</dbReference>
<keyword evidence="6 7" id="KW-0349">Heme</keyword>
<evidence type="ECO:0000256" key="7">
    <source>
        <dbReference type="RuleBase" id="RU000461"/>
    </source>
</evidence>
<dbReference type="OrthoDB" id="1844152at2759"/>
<evidence type="ECO:0000256" key="3">
    <source>
        <dbReference type="ARBA" id="ARBA00022723"/>
    </source>
</evidence>
<dbReference type="PRINTS" id="PR00465">
    <property type="entry name" value="EP450IV"/>
</dbReference>
<keyword evidence="7" id="KW-0503">Monooxygenase</keyword>
<sequence length="500" mass="55989">MDVPLVASLLAGLAALYALASFIRPSKSSLAHIPTVGGSSFPILSLIGAIRYLFHAPAVLEEGYAKHRDGFFKHAHIGDGGGWHVVVCKPEYIDELRKASDEQLSFQEATNDSLQVDYTLGPSVHSNPYHIPIVRSNLTRALGGLFPELREEIVDSFKTVIPETDDWTRVNVYWSVMDIVCRTSNRLFVGLPLCRNEDYGQLNKQFTIDVFAGAQIINMFPNFFKPIAGRLFTSVPQSIRRGERHLRPIIEERATHEPGEEWEGKPNDMLQWLMDAAEGEECTVRALVLRMLTVNMAAIHTSSISFTQALILLAAHPECIPALREEVEGVVREEGWTKAAVNKMRRVDSFLKETARILGLGAKSMTRKALQDFTFSDGTFVPAGTTLSAPSHSVHHDGQFYESPDVFDAFRFARMRADDGEGTRHQMVATSTDYITFGHGRHACPGRFFAANELKAMLAHVVMTYDVKAERPGEMPNQRWFGTTLVPDRKAEVLFRKRRD</sequence>
<keyword evidence="9" id="KW-1185">Reference proteome</keyword>
<keyword evidence="5 6" id="KW-0408">Iron</keyword>
<dbReference type="STRING" id="1314783.A0A165LK39"/>
<proteinExistence type="inferred from homology"/>
<evidence type="ECO:0000256" key="5">
    <source>
        <dbReference type="ARBA" id="ARBA00023004"/>
    </source>
</evidence>
<accession>A0A165LK39</accession>
<dbReference type="Proteomes" id="UP000076727">
    <property type="component" value="Unassembled WGS sequence"/>
</dbReference>
<evidence type="ECO:0000313" key="8">
    <source>
        <dbReference type="EMBL" id="KZT64524.1"/>
    </source>
</evidence>
<dbReference type="AlphaFoldDB" id="A0A165LK39"/>
<dbReference type="Gene3D" id="1.10.630.10">
    <property type="entry name" value="Cytochrome P450"/>
    <property type="match status" value="1"/>
</dbReference>
<gene>
    <name evidence="8" type="ORF">DAEQUDRAFT_759878</name>
</gene>
<name>A0A165LK39_9APHY</name>
<dbReference type="PROSITE" id="PS00086">
    <property type="entry name" value="CYTOCHROME_P450"/>
    <property type="match status" value="1"/>
</dbReference>
<dbReference type="CDD" id="cd11041">
    <property type="entry name" value="CYP503A1-like"/>
    <property type="match status" value="1"/>
</dbReference>
<evidence type="ECO:0000313" key="9">
    <source>
        <dbReference type="Proteomes" id="UP000076727"/>
    </source>
</evidence>
<evidence type="ECO:0000256" key="4">
    <source>
        <dbReference type="ARBA" id="ARBA00023002"/>
    </source>
</evidence>
<dbReference type="Pfam" id="PF00067">
    <property type="entry name" value="p450"/>
    <property type="match status" value="1"/>
</dbReference>
<evidence type="ECO:0000256" key="1">
    <source>
        <dbReference type="ARBA" id="ARBA00001971"/>
    </source>
</evidence>
<dbReference type="GO" id="GO:0020037">
    <property type="term" value="F:heme binding"/>
    <property type="evidence" value="ECO:0007669"/>
    <property type="project" value="InterPro"/>
</dbReference>
<dbReference type="InterPro" id="IPR001128">
    <property type="entry name" value="Cyt_P450"/>
</dbReference>
<dbReference type="InterPro" id="IPR036396">
    <property type="entry name" value="Cyt_P450_sf"/>
</dbReference>
<organism evidence="8 9">
    <name type="scientific">Daedalea quercina L-15889</name>
    <dbReference type="NCBI Taxonomy" id="1314783"/>
    <lineage>
        <taxon>Eukaryota</taxon>
        <taxon>Fungi</taxon>
        <taxon>Dikarya</taxon>
        <taxon>Basidiomycota</taxon>
        <taxon>Agaricomycotina</taxon>
        <taxon>Agaricomycetes</taxon>
        <taxon>Polyporales</taxon>
        <taxon>Fomitopsis</taxon>
    </lineage>
</organism>
<protein>
    <submittedName>
        <fullName evidence="8">Cytochrome P450</fullName>
    </submittedName>
</protein>
<dbReference type="GO" id="GO:0005506">
    <property type="term" value="F:iron ion binding"/>
    <property type="evidence" value="ECO:0007669"/>
    <property type="project" value="InterPro"/>
</dbReference>
<dbReference type="PANTHER" id="PTHR46206">
    <property type="entry name" value="CYTOCHROME P450"/>
    <property type="match status" value="1"/>
</dbReference>
<keyword evidence="3 6" id="KW-0479">Metal-binding</keyword>
<feature type="binding site" description="axial binding residue" evidence="6">
    <location>
        <position position="444"/>
    </location>
    <ligand>
        <name>heme</name>
        <dbReference type="ChEBI" id="CHEBI:30413"/>
    </ligand>
    <ligandPart>
        <name>Fe</name>
        <dbReference type="ChEBI" id="CHEBI:18248"/>
    </ligandPart>
</feature>
<dbReference type="InterPro" id="IPR017972">
    <property type="entry name" value="Cyt_P450_CS"/>
</dbReference>
<comment type="cofactor">
    <cofactor evidence="1 6">
        <name>heme</name>
        <dbReference type="ChEBI" id="CHEBI:30413"/>
    </cofactor>
</comment>
<dbReference type="EMBL" id="KV429126">
    <property type="protein sequence ID" value="KZT64524.1"/>
    <property type="molecule type" value="Genomic_DNA"/>
</dbReference>
<evidence type="ECO:0000256" key="2">
    <source>
        <dbReference type="ARBA" id="ARBA00010617"/>
    </source>
</evidence>
<dbReference type="SUPFAM" id="SSF48264">
    <property type="entry name" value="Cytochrome P450"/>
    <property type="match status" value="1"/>
</dbReference>
<dbReference type="GO" id="GO:0016705">
    <property type="term" value="F:oxidoreductase activity, acting on paired donors, with incorporation or reduction of molecular oxygen"/>
    <property type="evidence" value="ECO:0007669"/>
    <property type="project" value="InterPro"/>
</dbReference>
<dbReference type="GO" id="GO:0004497">
    <property type="term" value="F:monooxygenase activity"/>
    <property type="evidence" value="ECO:0007669"/>
    <property type="project" value="UniProtKB-KW"/>
</dbReference>
<keyword evidence="4 7" id="KW-0560">Oxidoreductase</keyword>
<evidence type="ECO:0000256" key="6">
    <source>
        <dbReference type="PIRSR" id="PIRSR602403-1"/>
    </source>
</evidence>
<reference evidence="8 9" key="1">
    <citation type="journal article" date="2016" name="Mol. Biol. Evol.">
        <title>Comparative Genomics of Early-Diverging Mushroom-Forming Fungi Provides Insights into the Origins of Lignocellulose Decay Capabilities.</title>
        <authorList>
            <person name="Nagy L.G."/>
            <person name="Riley R."/>
            <person name="Tritt A."/>
            <person name="Adam C."/>
            <person name="Daum C."/>
            <person name="Floudas D."/>
            <person name="Sun H."/>
            <person name="Yadav J.S."/>
            <person name="Pangilinan J."/>
            <person name="Larsson K.H."/>
            <person name="Matsuura K."/>
            <person name="Barry K."/>
            <person name="Labutti K."/>
            <person name="Kuo R."/>
            <person name="Ohm R.A."/>
            <person name="Bhattacharya S.S."/>
            <person name="Shirouzu T."/>
            <person name="Yoshinaga Y."/>
            <person name="Martin F.M."/>
            <person name="Grigoriev I.V."/>
            <person name="Hibbett D.S."/>
        </authorList>
    </citation>
    <scope>NUCLEOTIDE SEQUENCE [LARGE SCALE GENOMIC DNA]</scope>
    <source>
        <strain evidence="8 9">L-15889</strain>
    </source>
</reference>